<keyword evidence="4 12" id="KW-0418">Kinase</keyword>
<feature type="binding site" evidence="9">
    <location>
        <position position="249"/>
    </location>
    <ligand>
        <name>ATP</name>
        <dbReference type="ChEBI" id="CHEBI:30616"/>
    </ligand>
</feature>
<dbReference type="Pfam" id="PF00069">
    <property type="entry name" value="Pkinase"/>
    <property type="match status" value="1"/>
</dbReference>
<dbReference type="InterPro" id="IPR030616">
    <property type="entry name" value="Aur-like"/>
</dbReference>
<feature type="compositionally biased region" description="Polar residues" evidence="13">
    <location>
        <begin position="87"/>
        <end position="101"/>
    </location>
</feature>
<evidence type="ECO:0000256" key="6">
    <source>
        <dbReference type="ARBA" id="ARBA00047899"/>
    </source>
</evidence>
<dbReference type="GO" id="GO:0004674">
    <property type="term" value="F:protein serine/threonine kinase activity"/>
    <property type="evidence" value="ECO:0007669"/>
    <property type="project" value="UniProtKB-KW"/>
</dbReference>
<keyword evidence="2 12" id="KW-0808">Transferase</keyword>
<feature type="binding site" evidence="9 11">
    <location>
        <position position="268"/>
    </location>
    <ligand>
        <name>ATP</name>
        <dbReference type="ChEBI" id="CHEBI:30616"/>
    </ligand>
</feature>
<dbReference type="InterPro" id="IPR011009">
    <property type="entry name" value="Kinase-like_dom_sf"/>
</dbReference>
<evidence type="ECO:0000256" key="8">
    <source>
        <dbReference type="PIRSR" id="PIRSR630616-1"/>
    </source>
</evidence>
<feature type="region of interest" description="Disordered" evidence="13">
    <location>
        <begin position="1"/>
        <end position="229"/>
    </location>
</feature>
<evidence type="ECO:0000256" key="11">
    <source>
        <dbReference type="PROSITE-ProRule" id="PRU10141"/>
    </source>
</evidence>
<feature type="binding site" evidence="9">
    <location>
        <position position="380"/>
    </location>
    <ligand>
        <name>ATP</name>
        <dbReference type="ChEBI" id="CHEBI:30616"/>
    </ligand>
</feature>
<feature type="compositionally biased region" description="Basic and acidic residues" evidence="13">
    <location>
        <begin position="68"/>
        <end position="80"/>
    </location>
</feature>
<comment type="catalytic activity">
    <reaction evidence="7 12">
        <text>L-seryl-[protein] + ATP = O-phospho-L-seryl-[protein] + ADP + H(+)</text>
        <dbReference type="Rhea" id="RHEA:17989"/>
        <dbReference type="Rhea" id="RHEA-COMP:9863"/>
        <dbReference type="Rhea" id="RHEA-COMP:11604"/>
        <dbReference type="ChEBI" id="CHEBI:15378"/>
        <dbReference type="ChEBI" id="CHEBI:29999"/>
        <dbReference type="ChEBI" id="CHEBI:30616"/>
        <dbReference type="ChEBI" id="CHEBI:83421"/>
        <dbReference type="ChEBI" id="CHEBI:456216"/>
        <dbReference type="EC" id="2.7.11.1"/>
    </reaction>
</comment>
<feature type="compositionally biased region" description="Polar residues" evidence="13">
    <location>
        <begin position="188"/>
        <end position="225"/>
    </location>
</feature>
<reference evidence="16" key="1">
    <citation type="journal article" date="2019" name="Nat. Commun.">
        <title>Expansion of phycobilisome linker gene families in mesophilic red algae.</title>
        <authorList>
            <person name="Lee J."/>
            <person name="Kim D."/>
            <person name="Bhattacharya D."/>
            <person name="Yoon H.S."/>
        </authorList>
    </citation>
    <scope>NUCLEOTIDE SEQUENCE [LARGE SCALE GENOMIC DNA]</scope>
    <source>
        <strain evidence="16">CCMP 1328</strain>
    </source>
</reference>
<organism evidence="15 16">
    <name type="scientific">Porphyridium purpureum</name>
    <name type="common">Red alga</name>
    <name type="synonym">Porphyridium cruentum</name>
    <dbReference type="NCBI Taxonomy" id="35688"/>
    <lineage>
        <taxon>Eukaryota</taxon>
        <taxon>Rhodophyta</taxon>
        <taxon>Bangiophyceae</taxon>
        <taxon>Porphyridiales</taxon>
        <taxon>Porphyridiaceae</taxon>
        <taxon>Porphyridium</taxon>
    </lineage>
</organism>
<name>A0A5J4YMR6_PORPP</name>
<dbReference type="PROSITE" id="PS00107">
    <property type="entry name" value="PROTEIN_KINASE_ATP"/>
    <property type="match status" value="1"/>
</dbReference>
<dbReference type="PROSITE" id="PS00108">
    <property type="entry name" value="PROTEIN_KINASE_ST"/>
    <property type="match status" value="1"/>
</dbReference>
<dbReference type="Gene3D" id="1.10.510.10">
    <property type="entry name" value="Transferase(Phosphotransferase) domain 1"/>
    <property type="match status" value="1"/>
</dbReference>
<evidence type="ECO:0000256" key="3">
    <source>
        <dbReference type="ARBA" id="ARBA00022741"/>
    </source>
</evidence>
<dbReference type="AlphaFoldDB" id="A0A5J4YMR6"/>
<evidence type="ECO:0000256" key="1">
    <source>
        <dbReference type="ARBA" id="ARBA00022527"/>
    </source>
</evidence>
<feature type="compositionally biased region" description="Low complexity" evidence="13">
    <location>
        <begin position="37"/>
        <end position="50"/>
    </location>
</feature>
<evidence type="ECO:0000256" key="12">
    <source>
        <dbReference type="RuleBase" id="RU367134"/>
    </source>
</evidence>
<feature type="active site" description="Proton acceptor" evidence="8">
    <location>
        <position position="362"/>
    </location>
</feature>
<evidence type="ECO:0000256" key="13">
    <source>
        <dbReference type="SAM" id="MobiDB-lite"/>
    </source>
</evidence>
<evidence type="ECO:0000259" key="14">
    <source>
        <dbReference type="PROSITE" id="PS50011"/>
    </source>
</evidence>
<evidence type="ECO:0000256" key="7">
    <source>
        <dbReference type="ARBA" id="ARBA00048679"/>
    </source>
</evidence>
<dbReference type="OrthoDB" id="377346at2759"/>
<dbReference type="SMART" id="SM00220">
    <property type="entry name" value="S_TKc"/>
    <property type="match status" value="1"/>
</dbReference>
<keyword evidence="5 9" id="KW-0067">ATP-binding</keyword>
<comment type="caution">
    <text evidence="15">The sequence shown here is derived from an EMBL/GenBank/DDBJ whole genome shotgun (WGS) entry which is preliminary data.</text>
</comment>
<dbReference type="PANTHER" id="PTHR24350">
    <property type="entry name" value="SERINE/THREONINE-PROTEIN KINASE IAL-RELATED"/>
    <property type="match status" value="1"/>
</dbReference>
<protein>
    <recommendedName>
        <fullName evidence="12">Aurora kinase</fullName>
        <ecNumber evidence="12">2.7.11.1</ecNumber>
    </recommendedName>
</protein>
<evidence type="ECO:0000313" key="15">
    <source>
        <dbReference type="EMBL" id="KAA8492250.1"/>
    </source>
</evidence>
<dbReference type="FunFam" id="3.30.200.20:FF:000042">
    <property type="entry name" value="Aurora kinase A"/>
    <property type="match status" value="1"/>
</dbReference>
<dbReference type="PROSITE" id="PS50011">
    <property type="entry name" value="PROTEIN_KINASE_DOM"/>
    <property type="match status" value="1"/>
</dbReference>
<evidence type="ECO:0000256" key="10">
    <source>
        <dbReference type="PIRSR" id="PIRSR630616-3"/>
    </source>
</evidence>
<evidence type="ECO:0000256" key="4">
    <source>
        <dbReference type="ARBA" id="ARBA00022777"/>
    </source>
</evidence>
<dbReference type="EMBL" id="VRMN01000010">
    <property type="protein sequence ID" value="KAA8492250.1"/>
    <property type="molecule type" value="Genomic_DNA"/>
</dbReference>
<gene>
    <name evidence="15" type="ORF">FVE85_3688</name>
</gene>
<dbReference type="InterPro" id="IPR000719">
    <property type="entry name" value="Prot_kinase_dom"/>
</dbReference>
<evidence type="ECO:0000313" key="16">
    <source>
        <dbReference type="Proteomes" id="UP000324585"/>
    </source>
</evidence>
<dbReference type="FunFam" id="1.10.510.10:FF:000235">
    <property type="entry name" value="Serine/threonine-protein kinase ark1"/>
    <property type="match status" value="1"/>
</dbReference>
<feature type="compositionally biased region" description="Low complexity" evidence="13">
    <location>
        <begin position="133"/>
        <end position="149"/>
    </location>
</feature>
<keyword evidence="1 12" id="KW-0723">Serine/threonine-protein kinase</keyword>
<feature type="binding site" evidence="9">
    <location>
        <begin position="366"/>
        <end position="367"/>
    </location>
    <ligand>
        <name>ATP</name>
        <dbReference type="ChEBI" id="CHEBI:30616"/>
    </ligand>
</feature>
<keyword evidence="3 9" id="KW-0547">Nucleotide-binding</keyword>
<feature type="cross-link" description="Glycyl lysine isopeptide (Lys-Gly) (interchain with G-Cter in SUMO2)" evidence="10">
    <location>
        <position position="364"/>
    </location>
</feature>
<accession>A0A5J4YMR6</accession>
<proteinExistence type="inferred from homology"/>
<feature type="compositionally biased region" description="Gly residues" evidence="13">
    <location>
        <begin position="10"/>
        <end position="21"/>
    </location>
</feature>
<feature type="binding site" evidence="9">
    <location>
        <begin position="317"/>
        <end position="319"/>
    </location>
    <ligand>
        <name>ATP</name>
        <dbReference type="ChEBI" id="CHEBI:30616"/>
    </ligand>
</feature>
<dbReference type="InterPro" id="IPR008271">
    <property type="entry name" value="Ser/Thr_kinase_AS"/>
</dbReference>
<keyword evidence="16" id="KW-1185">Reference proteome</keyword>
<dbReference type="OMA" id="TREMTAN"/>
<sequence>MAATSSSMGGLAGGARRGTGSGSAAMRVHTSGSSAMSRAATGSGTSLASAIGPGASRHQLPQALRSMSSEKENLRHDHDGLAGQGALSAQNGNGNIPSKKSSGAPGRVVRQVASHRGASLSQSPKQKKKQNANLDNGQIQNQNDGQGQNHLPAKRKSQVASEVVPEPSMTLPQAMRQVEREHRHSKPESQALSKPSNTIPTQKPVPSQISPTTNTTGLTPPQDQPTVKPVRKSWSLDHFDVGKPLGKGKFGNVYLAREKEKQYICALKVLTKNALERSGVEHQLRREIEIQSQLRHKNVLRLLGWWHDSNSIFLILEFAARGELYKELQKRGRFDEATTAEYVRQLADALQHCHSKNVIHRDIKPENLLVDASGQLKIADFGWSVHAPNSRRQTLCGTLDYLPPEMVMGQDHDANVDLWSLGVLCYELLVGHPPFEAQTQHETYRLIASVRYSFPAHVSDSARDLIGKLLQKVPKCRLPLHEVLRHPFIAKHAQPSSSEERL</sequence>
<dbReference type="EC" id="2.7.11.1" evidence="12"/>
<dbReference type="GO" id="GO:0005524">
    <property type="term" value="F:ATP binding"/>
    <property type="evidence" value="ECO:0007669"/>
    <property type="project" value="UniProtKB-UniRule"/>
</dbReference>
<comment type="catalytic activity">
    <reaction evidence="6 12">
        <text>L-threonyl-[protein] + ATP = O-phospho-L-threonyl-[protein] + ADP + H(+)</text>
        <dbReference type="Rhea" id="RHEA:46608"/>
        <dbReference type="Rhea" id="RHEA-COMP:11060"/>
        <dbReference type="Rhea" id="RHEA-COMP:11605"/>
        <dbReference type="ChEBI" id="CHEBI:15378"/>
        <dbReference type="ChEBI" id="CHEBI:30013"/>
        <dbReference type="ChEBI" id="CHEBI:30616"/>
        <dbReference type="ChEBI" id="CHEBI:61977"/>
        <dbReference type="ChEBI" id="CHEBI:456216"/>
        <dbReference type="EC" id="2.7.11.1"/>
    </reaction>
</comment>
<dbReference type="CDD" id="cd14007">
    <property type="entry name" value="STKc_Aurora"/>
    <property type="match status" value="1"/>
</dbReference>
<evidence type="ECO:0000256" key="9">
    <source>
        <dbReference type="PIRSR" id="PIRSR630616-2"/>
    </source>
</evidence>
<dbReference type="InterPro" id="IPR017441">
    <property type="entry name" value="Protein_kinase_ATP_BS"/>
</dbReference>
<evidence type="ECO:0000256" key="5">
    <source>
        <dbReference type="ARBA" id="ARBA00022840"/>
    </source>
</evidence>
<dbReference type="Proteomes" id="UP000324585">
    <property type="component" value="Unassembled WGS sequence"/>
</dbReference>
<feature type="domain" description="Protein kinase" evidence="14">
    <location>
        <begin position="239"/>
        <end position="489"/>
    </location>
</feature>
<dbReference type="SUPFAM" id="SSF56112">
    <property type="entry name" value="Protein kinase-like (PK-like)"/>
    <property type="match status" value="1"/>
</dbReference>
<dbReference type="Gene3D" id="3.30.200.20">
    <property type="entry name" value="Phosphorylase Kinase, domain 1"/>
    <property type="match status" value="1"/>
</dbReference>
<comment type="similarity">
    <text evidence="12">Belongs to the protein kinase superfamily. Ser/Thr protein kinase family. Aurora subfamily.</text>
</comment>
<evidence type="ECO:0000256" key="2">
    <source>
        <dbReference type="ARBA" id="ARBA00022679"/>
    </source>
</evidence>